<dbReference type="Proteomes" id="UP000240009">
    <property type="component" value="Unassembled WGS sequence"/>
</dbReference>
<organism evidence="3 4">
    <name type="scientific">Blastopirellula marina</name>
    <dbReference type="NCBI Taxonomy" id="124"/>
    <lineage>
        <taxon>Bacteria</taxon>
        <taxon>Pseudomonadati</taxon>
        <taxon>Planctomycetota</taxon>
        <taxon>Planctomycetia</taxon>
        <taxon>Pirellulales</taxon>
        <taxon>Pirellulaceae</taxon>
        <taxon>Blastopirellula</taxon>
    </lineage>
</organism>
<gene>
    <name evidence="3" type="ORF">C5Y96_01055</name>
</gene>
<evidence type="ECO:0000313" key="4">
    <source>
        <dbReference type="Proteomes" id="UP000240009"/>
    </source>
</evidence>
<feature type="region of interest" description="Disordered" evidence="1">
    <location>
        <begin position="175"/>
        <end position="228"/>
    </location>
</feature>
<dbReference type="InterPro" id="IPR025419">
    <property type="entry name" value="DUF4142"/>
</dbReference>
<dbReference type="InterPro" id="IPR012347">
    <property type="entry name" value="Ferritin-like"/>
</dbReference>
<comment type="caution">
    <text evidence="3">The sequence shown here is derived from an EMBL/GenBank/DDBJ whole genome shotgun (WGS) entry which is preliminary data.</text>
</comment>
<accession>A0A2S8G943</accession>
<feature type="domain" description="DUF4142" evidence="2">
    <location>
        <begin position="120"/>
        <end position="168"/>
    </location>
</feature>
<sequence length="322" mass="35874">MTRFARESRLFDFSSNSCRVRFGQRLKMARFRSAWIYPTATSSTDCQHSKCWQVGLGVTNFFSNGVLPMSTCVKLTGCVILLGALFAAPTFAQSPAAPEKQAAADVDALGSHIAIKLLLMNKEAIVLGEMAEKKAQSKAVKSFAQELVAKHEKLEKALEPLIDADHLESIESIETDIRYPRGEPGTQQERADAESIRDNKWVLEGRPKPVEPKADAPPQKLSSKENSEVEKDVDVVQYQLAAVKDHIKSVVERLDALEGTDFDTAYLDQTIRAHAWMFAELGAIKISDQPKLMQLSLQEKKMAEQHLAEARRLRDQLQHAGK</sequence>
<dbReference type="PANTHER" id="PTHR38593">
    <property type="entry name" value="BLR2558 PROTEIN"/>
    <property type="match status" value="1"/>
</dbReference>
<protein>
    <recommendedName>
        <fullName evidence="2">DUF4142 domain-containing protein</fullName>
    </recommendedName>
</protein>
<dbReference type="Gene3D" id="1.20.1260.10">
    <property type="match status" value="1"/>
</dbReference>
<evidence type="ECO:0000256" key="1">
    <source>
        <dbReference type="SAM" id="MobiDB-lite"/>
    </source>
</evidence>
<feature type="compositionally biased region" description="Basic and acidic residues" evidence="1">
    <location>
        <begin position="189"/>
        <end position="214"/>
    </location>
</feature>
<proteinExistence type="predicted"/>
<dbReference type="Pfam" id="PF13628">
    <property type="entry name" value="DUF4142"/>
    <property type="match status" value="2"/>
</dbReference>
<dbReference type="AlphaFoldDB" id="A0A2S8G943"/>
<feature type="domain" description="DUF4142" evidence="2">
    <location>
        <begin position="231"/>
        <end position="313"/>
    </location>
</feature>
<evidence type="ECO:0000259" key="2">
    <source>
        <dbReference type="Pfam" id="PF13628"/>
    </source>
</evidence>
<reference evidence="3 4" key="1">
    <citation type="submission" date="2018-02" db="EMBL/GenBank/DDBJ databases">
        <title>Comparative genomes isolates from brazilian mangrove.</title>
        <authorList>
            <person name="Araujo J.E."/>
            <person name="Taketani R.G."/>
            <person name="Silva M.C.P."/>
            <person name="Loureco M.V."/>
            <person name="Andreote F.D."/>
        </authorList>
    </citation>
    <scope>NUCLEOTIDE SEQUENCE [LARGE SCALE GENOMIC DNA]</scope>
    <source>
        <strain evidence="3 4">HEX-2 MGV</strain>
    </source>
</reference>
<name>A0A2S8G943_9BACT</name>
<evidence type="ECO:0000313" key="3">
    <source>
        <dbReference type="EMBL" id="PQO40791.1"/>
    </source>
</evidence>
<dbReference type="EMBL" id="PUIA01000010">
    <property type="protein sequence ID" value="PQO40791.1"/>
    <property type="molecule type" value="Genomic_DNA"/>
</dbReference>
<dbReference type="PANTHER" id="PTHR38593:SF1">
    <property type="entry name" value="BLR2558 PROTEIN"/>
    <property type="match status" value="1"/>
</dbReference>